<proteinExistence type="predicted"/>
<sequence length="80" mass="9110">MDDLNEDMVGLKCSVLCAWLTRTDRKGRQRTFGFGLHLRNLETPQVGGKCGEHYSMFHREGDAGVSALRDAMMMMRDAMR</sequence>
<gene>
    <name evidence="1" type="primary">Necator_chrV.g18397</name>
    <name evidence="1" type="ORF">RB195_013606</name>
</gene>
<evidence type="ECO:0000313" key="1">
    <source>
        <dbReference type="EMBL" id="KAK6754722.1"/>
    </source>
</evidence>
<protein>
    <submittedName>
        <fullName evidence="1">Uncharacterized protein</fullName>
    </submittedName>
</protein>
<evidence type="ECO:0000313" key="2">
    <source>
        <dbReference type="Proteomes" id="UP001303046"/>
    </source>
</evidence>
<reference evidence="1 2" key="1">
    <citation type="submission" date="2023-08" db="EMBL/GenBank/DDBJ databases">
        <title>A Necator americanus chromosomal reference genome.</title>
        <authorList>
            <person name="Ilik V."/>
            <person name="Petrzelkova K.J."/>
            <person name="Pardy F."/>
            <person name="Fuh T."/>
            <person name="Niatou-Singa F.S."/>
            <person name="Gouil Q."/>
            <person name="Baker L."/>
            <person name="Ritchie M.E."/>
            <person name="Jex A.R."/>
            <person name="Gazzola D."/>
            <person name="Li H."/>
            <person name="Toshio Fujiwara R."/>
            <person name="Zhan B."/>
            <person name="Aroian R.V."/>
            <person name="Pafco B."/>
            <person name="Schwarz E.M."/>
        </authorList>
    </citation>
    <scope>NUCLEOTIDE SEQUENCE [LARGE SCALE GENOMIC DNA]</scope>
    <source>
        <strain evidence="1 2">Aroian</strain>
        <tissue evidence="1">Whole animal</tissue>
    </source>
</reference>
<dbReference type="EMBL" id="JAVFWL010000005">
    <property type="protein sequence ID" value="KAK6754722.1"/>
    <property type="molecule type" value="Genomic_DNA"/>
</dbReference>
<accession>A0ABR1DWC2</accession>
<comment type="caution">
    <text evidence="1">The sequence shown here is derived from an EMBL/GenBank/DDBJ whole genome shotgun (WGS) entry which is preliminary data.</text>
</comment>
<name>A0ABR1DWC2_NECAM</name>
<keyword evidence="2" id="KW-1185">Reference proteome</keyword>
<organism evidence="1 2">
    <name type="scientific">Necator americanus</name>
    <name type="common">Human hookworm</name>
    <dbReference type="NCBI Taxonomy" id="51031"/>
    <lineage>
        <taxon>Eukaryota</taxon>
        <taxon>Metazoa</taxon>
        <taxon>Ecdysozoa</taxon>
        <taxon>Nematoda</taxon>
        <taxon>Chromadorea</taxon>
        <taxon>Rhabditida</taxon>
        <taxon>Rhabditina</taxon>
        <taxon>Rhabditomorpha</taxon>
        <taxon>Strongyloidea</taxon>
        <taxon>Ancylostomatidae</taxon>
        <taxon>Bunostominae</taxon>
        <taxon>Necator</taxon>
    </lineage>
</organism>
<dbReference type="Proteomes" id="UP001303046">
    <property type="component" value="Unassembled WGS sequence"/>
</dbReference>